<dbReference type="PROSITE" id="PS00019">
    <property type="entry name" value="ACTININ_1"/>
    <property type="match status" value="1"/>
</dbReference>
<dbReference type="SMART" id="SM00033">
    <property type="entry name" value="CH"/>
    <property type="match status" value="2"/>
</dbReference>
<evidence type="ECO:0000256" key="12">
    <source>
        <dbReference type="ARBA" id="ARBA00023203"/>
    </source>
</evidence>
<evidence type="ECO:0000256" key="9">
    <source>
        <dbReference type="ARBA" id="ARBA00022989"/>
    </source>
</evidence>
<dbReference type="CDD" id="cd21241">
    <property type="entry name" value="CH_SYNE1_rpt1"/>
    <property type="match status" value="1"/>
</dbReference>
<feature type="coiled-coil region" evidence="15">
    <location>
        <begin position="1403"/>
        <end position="1430"/>
    </location>
</feature>
<dbReference type="Gene3D" id="1.10.418.10">
    <property type="entry name" value="Calponin-like domain"/>
    <property type="match status" value="2"/>
</dbReference>
<comment type="subcellular location">
    <subcellularLocation>
        <location evidence="3">Cytoplasm</location>
        <location evidence="3">Cytoskeleton</location>
    </subcellularLocation>
    <subcellularLocation>
        <location evidence="2">Cytoplasm</location>
        <location evidence="2">Myofibril</location>
        <location evidence="2">Sarcomere</location>
    </subcellularLocation>
    <subcellularLocation>
        <location evidence="1">Nucleus membrane</location>
    </subcellularLocation>
</comment>
<dbReference type="FunFam" id="1.10.418.10:FF:000033">
    <property type="entry name" value="nesprin-1 isoform X1"/>
    <property type="match status" value="1"/>
</dbReference>
<evidence type="ECO:0000313" key="18">
    <source>
        <dbReference type="Ensembl" id="ENSCCNP00000004871.1"/>
    </source>
</evidence>
<proteinExistence type="inferred from homology"/>
<feature type="coiled-coil region" evidence="15">
    <location>
        <begin position="612"/>
        <end position="639"/>
    </location>
</feature>
<feature type="region of interest" description="Disordered" evidence="16">
    <location>
        <begin position="1279"/>
        <end position="1303"/>
    </location>
</feature>
<feature type="coiled-coil region" evidence="15">
    <location>
        <begin position="1304"/>
        <end position="1331"/>
    </location>
</feature>
<dbReference type="InterPro" id="IPR001589">
    <property type="entry name" value="Actinin_actin-bd_CS"/>
</dbReference>
<evidence type="ECO:0000256" key="10">
    <source>
        <dbReference type="ARBA" id="ARBA00023054"/>
    </source>
</evidence>
<dbReference type="GO" id="GO:0003779">
    <property type="term" value="F:actin binding"/>
    <property type="evidence" value="ECO:0007669"/>
    <property type="project" value="UniProtKB-KW"/>
</dbReference>
<evidence type="ECO:0000256" key="16">
    <source>
        <dbReference type="SAM" id="MobiDB-lite"/>
    </source>
</evidence>
<dbReference type="GO" id="GO:0005856">
    <property type="term" value="C:cytoskeleton"/>
    <property type="evidence" value="ECO:0007669"/>
    <property type="project" value="UniProtKB-SubCell"/>
</dbReference>
<dbReference type="PROSITE" id="PS50021">
    <property type="entry name" value="CH"/>
    <property type="match status" value="2"/>
</dbReference>
<dbReference type="FunFam" id="1.20.58.60:FF:000213">
    <property type="entry name" value="nesprin-1 isoform X11"/>
    <property type="match status" value="1"/>
</dbReference>
<keyword evidence="11" id="KW-0472">Membrane</keyword>
<dbReference type="InterPro" id="IPR036872">
    <property type="entry name" value="CH_dom_sf"/>
</dbReference>
<accession>A0A8C0W7N4</accession>
<evidence type="ECO:0000259" key="17">
    <source>
        <dbReference type="PROSITE" id="PS50021"/>
    </source>
</evidence>
<keyword evidence="14" id="KW-0539">Nucleus</keyword>
<dbReference type="FunFam" id="1.10.418.10:FF:000037">
    <property type="entry name" value="nesprin-1 isoform X1"/>
    <property type="match status" value="1"/>
</dbReference>
<dbReference type="InterPro" id="IPR047291">
    <property type="entry name" value="CH_SYNE1_rpt2"/>
</dbReference>
<dbReference type="PROSITE" id="PS00020">
    <property type="entry name" value="ACTININ_2"/>
    <property type="match status" value="1"/>
</dbReference>
<evidence type="ECO:0000256" key="2">
    <source>
        <dbReference type="ARBA" id="ARBA00004204"/>
    </source>
</evidence>
<evidence type="ECO:0000256" key="5">
    <source>
        <dbReference type="ARBA" id="ARBA00022490"/>
    </source>
</evidence>
<dbReference type="PANTHER" id="PTHR14514">
    <property type="entry name" value="PKA ANCHORING PROTEIN"/>
    <property type="match status" value="1"/>
</dbReference>
<evidence type="ECO:0000256" key="1">
    <source>
        <dbReference type="ARBA" id="ARBA00004126"/>
    </source>
</evidence>
<feature type="domain" description="Calponin-homology (CH)" evidence="17">
    <location>
        <begin position="185"/>
        <end position="290"/>
    </location>
</feature>
<name>A0A8C0W7N4_CASCN</name>
<dbReference type="Ensembl" id="ENSCCNT00000006416.1">
    <property type="protein sequence ID" value="ENSCCNP00000004871.1"/>
    <property type="gene ID" value="ENSCCNG00000005152.1"/>
</dbReference>
<evidence type="ECO:0000256" key="11">
    <source>
        <dbReference type="ARBA" id="ARBA00023136"/>
    </source>
</evidence>
<keyword evidence="8" id="KW-0677">Repeat</keyword>
<dbReference type="FunFam" id="1.20.58.60:FF:000139">
    <property type="entry name" value="nesprin-1 isoform X1"/>
    <property type="match status" value="1"/>
</dbReference>
<keyword evidence="12" id="KW-0009">Actin-binding</keyword>
<keyword evidence="13" id="KW-0206">Cytoskeleton</keyword>
<dbReference type="CDD" id="cd21243">
    <property type="entry name" value="CH_SYNE1_rpt2"/>
    <property type="match status" value="1"/>
</dbReference>
<evidence type="ECO:0000256" key="7">
    <source>
        <dbReference type="ARBA" id="ARBA00022692"/>
    </source>
</evidence>
<evidence type="ECO:0000256" key="3">
    <source>
        <dbReference type="ARBA" id="ARBA00004245"/>
    </source>
</evidence>
<evidence type="ECO:0000256" key="4">
    <source>
        <dbReference type="ARBA" id="ARBA00008619"/>
    </source>
</evidence>
<keyword evidence="10 15" id="KW-0175">Coiled coil</keyword>
<organism evidence="18">
    <name type="scientific">Castor canadensis</name>
    <name type="common">American beaver</name>
    <dbReference type="NCBI Taxonomy" id="51338"/>
    <lineage>
        <taxon>Eukaryota</taxon>
        <taxon>Metazoa</taxon>
        <taxon>Chordata</taxon>
        <taxon>Craniata</taxon>
        <taxon>Vertebrata</taxon>
        <taxon>Euteleostomi</taxon>
        <taxon>Mammalia</taxon>
        <taxon>Eutheria</taxon>
        <taxon>Euarchontoglires</taxon>
        <taxon>Glires</taxon>
        <taxon>Rodentia</taxon>
        <taxon>Castorimorpha</taxon>
        <taxon>Castoridae</taxon>
        <taxon>Castor</taxon>
    </lineage>
</organism>
<keyword evidence="9" id="KW-1133">Transmembrane helix</keyword>
<dbReference type="InterPro" id="IPR001715">
    <property type="entry name" value="CH_dom"/>
</dbReference>
<evidence type="ECO:0000256" key="14">
    <source>
        <dbReference type="ARBA" id="ARBA00023242"/>
    </source>
</evidence>
<dbReference type="Gene3D" id="1.20.58.60">
    <property type="match status" value="3"/>
</dbReference>
<dbReference type="SUPFAM" id="SSF47576">
    <property type="entry name" value="Calponin-homology domain, CH-domain"/>
    <property type="match status" value="1"/>
</dbReference>
<keyword evidence="6" id="KW-0597">Phosphoprotein</keyword>
<protein>
    <recommendedName>
        <fullName evidence="17">Calponin-homology (CH) domain-containing protein</fullName>
    </recommendedName>
</protein>
<evidence type="ECO:0000256" key="6">
    <source>
        <dbReference type="ARBA" id="ARBA00022553"/>
    </source>
</evidence>
<dbReference type="GO" id="GO:0030017">
    <property type="term" value="C:sarcomere"/>
    <property type="evidence" value="ECO:0007669"/>
    <property type="project" value="UniProtKB-SubCell"/>
</dbReference>
<comment type="similarity">
    <text evidence="4">Belongs to the nesprin family.</text>
</comment>
<dbReference type="Pfam" id="PF25034">
    <property type="entry name" value="Spectrin_SYNE1"/>
    <property type="match status" value="1"/>
</dbReference>
<dbReference type="SUPFAM" id="SSF46966">
    <property type="entry name" value="Spectrin repeat"/>
    <property type="match status" value="3"/>
</dbReference>
<dbReference type="Pfam" id="PF00307">
    <property type="entry name" value="CH"/>
    <property type="match status" value="2"/>
</dbReference>
<feature type="domain" description="Calponin-homology (CH)" evidence="17">
    <location>
        <begin position="27"/>
        <end position="141"/>
    </location>
</feature>
<dbReference type="InterPro" id="IPR047290">
    <property type="entry name" value="CH_SYNE1_rpt1"/>
</dbReference>
<evidence type="ECO:0000256" key="15">
    <source>
        <dbReference type="SAM" id="Coils"/>
    </source>
</evidence>
<dbReference type="PANTHER" id="PTHR14514:SF3">
    <property type="entry name" value="NESPRIN-1"/>
    <property type="match status" value="1"/>
</dbReference>
<dbReference type="InterPro" id="IPR057057">
    <property type="entry name" value="Spectrin_SYNE1"/>
</dbReference>
<sequence length="1433" mass="166102">MATSRTASRSHRDITNVMQRLQDEQEIVQKRTFTKWINSHLAKRKPPMVVDDLFEDMKDGVKLLALLEVLSGQKLPCEQGRRTKRIHAVANIGTALKFLEGRKSMYRGSPIKLVNINSTDIADGRPSIVLGLMWTIILYFQIEELTSNLPQLQSLSSSASSVDSIVSIETASPPSKRKVATKIQGNAKKTLLKWVQYTAGKQIGIEVKDFGRSWRSGVAFHSVIHAIRPELVDLERVKIRSNRENLEEAFMIAETHLGIPRLLDPEDVDVDKPDEKSIMTYVAQFLKRYPDVHSAGTDGQENDREDRLILKETKVWIEQFERDLTRAQMTESNLQDKYQSFKHFRVQYEIKRKQIEQLIQPLHRDGKLSLDQALVKQSWDRVSSRLFDWHIELDKSLPAPLGTIGAWLYRAEVALGEEITIQQVHEETANTIQRKLEQHKDLLQNTDAHKRAFHEIYRTRSVNGIPVPPDQLEDMAERFHFVSSTSELHLMKMEFLELKYRLLSLLVLAESKLKSWIIKYGRRESVELLLQNYISFIENSKFFEQYEVTYQILKQTAEMYVKADGSVEEAENVMKFMNETTAQWRNLSVEVRSVRSMLEEVISNWDRYGNTVASLQAWLEDAEKMLNQSENAKKDFFRNLPHWIQQHTAMNDAGNFLIETCDEMVSRDLKQQLLLLNGRWRELFMEVNQYARADEMDRMKKEYTDCVTTLSDFATEAHRKLSEALEVSFLNVRLLIQDLEDIEQKLPVMDAQYKMMTKTAHLVAKESPQEEANEMFATMSQLKEKLSKVKECHSPLLYESQQLSVPLEELEKQMTCFYESLGKINEIITVLEHEAQSSALFKQKHQELVACQESCKKTLTLIDKGSQSVQKFISMSNVLKHFDQTKLQRQIADVHFAFQNMVKKTGDWKKHVEANSRLMKKFEESRAELEKVLRVAQEGLEEKGDPEELLRRHTEFFSQLDQRVLNAFLKACDELTDILPEQEQQGLQEAVRKLHKQWKDLQGEAPYHLLHLKIAVEKNRFSASVEECRAELDRETKLVSQEGSEKTIKEHRIFFSDKGPHHLCEKRLQFIEELCEKLPTRDPVRDTPKTCHMALKELRAAIDSTYVKLMEDPDKWKDYISRFSEFSSWMSAKEKQLKRIKDEAIDTANHEEVKRAVDEIRNDVTKKGETLSWLKSRLKILIEVSSESEAQKQGDELADLSSCFKAVVTLLSEVENMVSNFGDCIQYKEIVQSSMEELISGSQEVQEEAKKILDSENLLEAQQFLLHHQQKTKLISAKRRDLQQQMQRAQQGPGGPAGPGHKELQELDSTLAGLEQSRERQERRIQVTLRKWERFETSKETVVRYLFQTGSSHERFLSFSSLESLSSELEQTKDFSKRTESISVQAENLVKEASEIPLGPRNKQLLQQQAKSIKEQVKKLEDTLEEEYVLHTS</sequence>
<evidence type="ECO:0000256" key="8">
    <source>
        <dbReference type="ARBA" id="ARBA00022737"/>
    </source>
</evidence>
<keyword evidence="7" id="KW-0812">Transmembrane</keyword>
<keyword evidence="5" id="KW-0963">Cytoplasm</keyword>
<reference evidence="18" key="1">
    <citation type="submission" date="2023-09" db="UniProtKB">
        <authorList>
            <consortium name="Ensembl"/>
        </authorList>
    </citation>
    <scope>IDENTIFICATION</scope>
</reference>
<evidence type="ECO:0000256" key="13">
    <source>
        <dbReference type="ARBA" id="ARBA00023212"/>
    </source>
</evidence>
<dbReference type="GO" id="GO:0031965">
    <property type="term" value="C:nuclear membrane"/>
    <property type="evidence" value="ECO:0007669"/>
    <property type="project" value="UniProtKB-SubCell"/>
</dbReference>